<dbReference type="GO" id="GO:0050660">
    <property type="term" value="F:flavin adenine dinucleotide binding"/>
    <property type="evidence" value="ECO:0007669"/>
    <property type="project" value="InterPro"/>
</dbReference>
<dbReference type="InterPro" id="IPR003669">
    <property type="entry name" value="Thymidylate_synthase_ThyX"/>
</dbReference>
<organism evidence="1 2">
    <name type="scientific">Escherichia phage FFH2</name>
    <dbReference type="NCBI Taxonomy" id="1446490"/>
    <lineage>
        <taxon>Viruses</taxon>
        <taxon>Duplodnaviria</taxon>
        <taxon>Heunggongvirae</taxon>
        <taxon>Uroviricota</taxon>
        <taxon>Caudoviricetes</taxon>
        <taxon>Vequintavirinae</taxon>
        <taxon>Vequintavirus</taxon>
        <taxon>Vequintavirus PDX</taxon>
        <taxon>Vequintavirus FFH2</taxon>
    </lineage>
</organism>
<dbReference type="GO" id="GO:0050797">
    <property type="term" value="F:thymidylate synthase (FAD) activity"/>
    <property type="evidence" value="ECO:0007669"/>
    <property type="project" value="InterPro"/>
</dbReference>
<keyword evidence="2" id="KW-1185">Reference proteome</keyword>
<dbReference type="PROSITE" id="PS51331">
    <property type="entry name" value="THYX"/>
    <property type="match status" value="1"/>
</dbReference>
<protein>
    <submittedName>
        <fullName evidence="1">Thymidylate synthase</fullName>
    </submittedName>
</protein>
<dbReference type="Pfam" id="PF02511">
    <property type="entry name" value="Thy1"/>
    <property type="match status" value="1"/>
</dbReference>
<accession>A0A023MHS2</accession>
<dbReference type="RefSeq" id="YP_009031008.1">
    <property type="nucleotide sequence ID" value="NC_024134.1"/>
</dbReference>
<dbReference type="GeneID" id="19486824"/>
<proteinExistence type="predicted"/>
<reference evidence="1 2" key="1">
    <citation type="journal article" date="2014" name="Genome Announc.">
        <title>Complete Genome Sequences of Two Escherichia coli O157:H7 Phages Effective in Limiting Contamination of Food Products.</title>
        <authorList>
            <person name="Hong Y."/>
            <person name="Pan Y."/>
            <person name="Harman N.J."/>
            <person name="Ebner P.D."/>
        </authorList>
    </citation>
    <scope>NUCLEOTIDE SEQUENCE [LARGE SCALE GENOMIC DNA]</scope>
</reference>
<evidence type="ECO:0000313" key="1">
    <source>
        <dbReference type="EMBL" id="AHN83687.1"/>
    </source>
</evidence>
<dbReference type="GO" id="GO:0006231">
    <property type="term" value="P:dTMP biosynthetic process"/>
    <property type="evidence" value="ECO:0007669"/>
    <property type="project" value="InterPro"/>
</dbReference>
<dbReference type="InterPro" id="IPR036098">
    <property type="entry name" value="Thymidylate_synthase_ThyX_sf"/>
</dbReference>
<dbReference type="KEGG" id="vg:19486824"/>
<evidence type="ECO:0000313" key="2">
    <source>
        <dbReference type="Proteomes" id="UP000026907"/>
    </source>
</evidence>
<dbReference type="Proteomes" id="UP000026907">
    <property type="component" value="Segment"/>
</dbReference>
<name>A0A023MHS2_9CAUD</name>
<sequence>MLKLCTAKIIADSISEKGKRITTFELEYPRIIHSELMTHRVFSRNAMSSRAVPVGKMLQQIVENPAMPVRFGVNKRGMEDGGEHDQKIRVEYTDMELTPEEFWKEAAKNAAWHAEKFALAGYHKQVCNRLVEPFQRMKTVVTSTEWNNFFHLRCWHDADPTIQMLANCMWEALVNSTPEILKPGQWHTPYVEHVYLDGEFNYAVRDTEGKLCILDTKEALSISASCCAQVSYRNIDSTFEKADSVAKKLIGGDRIHASPYEHQATPMDHDNAMERLNYYLSSCEITQDISTWQEGVTHQDRDGKFWSANFCGWVQHRQLLNNHFVKG</sequence>
<dbReference type="EMBL" id="KJ190158">
    <property type="protein sequence ID" value="AHN83687.1"/>
    <property type="molecule type" value="Genomic_DNA"/>
</dbReference>
<dbReference type="Gene3D" id="3.30.1360.170">
    <property type="match status" value="1"/>
</dbReference>
<dbReference type="SUPFAM" id="SSF69796">
    <property type="entry name" value="Thymidylate synthase-complementing protein Thy1"/>
    <property type="match status" value="1"/>
</dbReference>